<evidence type="ECO:0000313" key="6">
    <source>
        <dbReference type="Proteomes" id="UP000008312"/>
    </source>
</evidence>
<keyword evidence="6" id="KW-1185">Reference proteome</keyword>
<dbReference type="EMBL" id="FN668639">
    <property type="protein sequence ID" value="CBK20421.2"/>
    <property type="molecule type" value="Genomic_DNA"/>
</dbReference>
<dbReference type="GeneID" id="24918056"/>
<dbReference type="SUPFAM" id="SSF54928">
    <property type="entry name" value="RNA-binding domain, RBD"/>
    <property type="match status" value="1"/>
</dbReference>
<dbReference type="InParanoid" id="D8LXW6"/>
<name>D8LXW6_BLAHO</name>
<reference evidence="5" key="1">
    <citation type="submission" date="2010-02" db="EMBL/GenBank/DDBJ databases">
        <title>Sequencing and annotation of the Blastocystis hominis genome.</title>
        <authorList>
            <person name="Wincker P."/>
        </authorList>
    </citation>
    <scope>NUCLEOTIDE SEQUENCE</scope>
    <source>
        <strain evidence="5">Singapore isolate B</strain>
    </source>
</reference>
<dbReference type="GO" id="GO:0006364">
    <property type="term" value="P:rRNA processing"/>
    <property type="evidence" value="ECO:0007669"/>
    <property type="project" value="TreeGrafter"/>
</dbReference>
<dbReference type="Pfam" id="PF12923">
    <property type="entry name" value="RRP7"/>
    <property type="match status" value="1"/>
</dbReference>
<dbReference type="InterPro" id="IPR012677">
    <property type="entry name" value="Nucleotide-bd_a/b_plait_sf"/>
</dbReference>
<evidence type="ECO:0000256" key="3">
    <source>
        <dbReference type="SAM" id="Phobius"/>
    </source>
</evidence>
<evidence type="ECO:0000259" key="4">
    <source>
        <dbReference type="Pfam" id="PF12923"/>
    </source>
</evidence>
<proteinExistence type="inferred from homology"/>
<evidence type="ECO:0000313" key="5">
    <source>
        <dbReference type="EMBL" id="CBK20421.2"/>
    </source>
</evidence>
<dbReference type="PANTHER" id="PTHR13191">
    <property type="entry name" value="RIBOSOMAL RNA PROCESSING PROTEIN 7-RELATED"/>
    <property type="match status" value="1"/>
</dbReference>
<evidence type="ECO:0000256" key="1">
    <source>
        <dbReference type="ARBA" id="ARBA00006110"/>
    </source>
</evidence>
<dbReference type="GO" id="GO:0034456">
    <property type="term" value="C:UTP-C complex"/>
    <property type="evidence" value="ECO:0007669"/>
    <property type="project" value="TreeGrafter"/>
</dbReference>
<keyword evidence="3" id="KW-1133">Transmembrane helix</keyword>
<dbReference type="InterPro" id="IPR040446">
    <property type="entry name" value="RRP7"/>
</dbReference>
<dbReference type="RefSeq" id="XP_012894469.1">
    <property type="nucleotide sequence ID" value="XM_013039015.1"/>
</dbReference>
<dbReference type="CDD" id="cd00590">
    <property type="entry name" value="RRM_SF"/>
    <property type="match status" value="1"/>
</dbReference>
<dbReference type="Gene3D" id="3.30.70.330">
    <property type="match status" value="1"/>
</dbReference>
<feature type="coiled-coil region" evidence="2">
    <location>
        <begin position="142"/>
        <end position="172"/>
    </location>
</feature>
<comment type="similarity">
    <text evidence="1">Belongs to the RRP7 family.</text>
</comment>
<sequence length="231" mass="26058">MPKVSTLNADSVLTFVDGFFILPITFLDAFGTRYLYVKEDRSTENPHNCRLFVANVSDFNEEQLRTIFGSSGEIESVEFGRIAQGGARMAYITYAERNSLLQLLKTLKTDPSTVPCTSSSTIASSTSPVLESYYQRVSSEYAKSASVLRKEAEEALVRYEEEENAIQNETDADGWTTVRRRKRVGDDEIITAMQIKEMKRREAMQKKDFYKWVLNGRLNAGSKDAKIAAIS</sequence>
<gene>
    <name evidence="5" type="ORF">GSBLH_T00000764001</name>
</gene>
<dbReference type="AlphaFoldDB" id="D8LXW6"/>
<accession>D8LXW6</accession>
<evidence type="ECO:0000256" key="2">
    <source>
        <dbReference type="SAM" id="Coils"/>
    </source>
</evidence>
<keyword evidence="2" id="KW-0175">Coiled coil</keyword>
<keyword evidence="3" id="KW-0472">Membrane</keyword>
<dbReference type="InterPro" id="IPR035979">
    <property type="entry name" value="RBD_domain_sf"/>
</dbReference>
<dbReference type="GO" id="GO:0000028">
    <property type="term" value="P:ribosomal small subunit assembly"/>
    <property type="evidence" value="ECO:0007669"/>
    <property type="project" value="TreeGrafter"/>
</dbReference>
<dbReference type="GO" id="GO:0032545">
    <property type="term" value="C:CURI complex"/>
    <property type="evidence" value="ECO:0007669"/>
    <property type="project" value="TreeGrafter"/>
</dbReference>
<protein>
    <recommendedName>
        <fullName evidence="4">Ribosomal RNA-processing protein 7 C-terminal domain-containing protein</fullName>
    </recommendedName>
</protein>
<feature type="domain" description="Ribosomal RNA-processing protein 7 C-terminal" evidence="4">
    <location>
        <begin position="146"/>
        <end position="212"/>
    </location>
</feature>
<feature type="transmembrane region" description="Helical" evidence="3">
    <location>
        <begin position="12"/>
        <end position="31"/>
    </location>
</feature>
<dbReference type="OrthoDB" id="360390at2759"/>
<dbReference type="PANTHER" id="PTHR13191:SF0">
    <property type="entry name" value="RIBOSOMAL RNA-PROCESSING PROTEIN 7 HOMOLOG A-RELATED"/>
    <property type="match status" value="1"/>
</dbReference>
<dbReference type="GO" id="GO:0003676">
    <property type="term" value="F:nucleic acid binding"/>
    <property type="evidence" value="ECO:0007669"/>
    <property type="project" value="InterPro"/>
</dbReference>
<dbReference type="Proteomes" id="UP000008312">
    <property type="component" value="Unassembled WGS sequence"/>
</dbReference>
<dbReference type="InterPro" id="IPR024326">
    <property type="entry name" value="RRP7_C"/>
</dbReference>
<keyword evidence="3" id="KW-0812">Transmembrane</keyword>
<organism evidence="5">
    <name type="scientific">Blastocystis hominis</name>
    <dbReference type="NCBI Taxonomy" id="12968"/>
    <lineage>
        <taxon>Eukaryota</taxon>
        <taxon>Sar</taxon>
        <taxon>Stramenopiles</taxon>
        <taxon>Bigyra</taxon>
        <taxon>Opalozoa</taxon>
        <taxon>Opalinata</taxon>
        <taxon>Blastocystidae</taxon>
        <taxon>Blastocystis</taxon>
    </lineage>
</organism>